<dbReference type="InterPro" id="IPR052347">
    <property type="entry name" value="Isochorismatase_Nicotinamidase"/>
</dbReference>
<organism evidence="9 10">
    <name type="scientific">Rhizobium herbae</name>
    <dbReference type="NCBI Taxonomy" id="508661"/>
    <lineage>
        <taxon>Bacteria</taxon>
        <taxon>Pseudomonadati</taxon>
        <taxon>Pseudomonadota</taxon>
        <taxon>Alphaproteobacteria</taxon>
        <taxon>Hyphomicrobiales</taxon>
        <taxon>Rhizobiaceae</taxon>
        <taxon>Rhizobium/Agrobacterium group</taxon>
        <taxon>Rhizobium</taxon>
    </lineage>
</organism>
<reference evidence="9 10" key="1">
    <citation type="submission" date="2021-03" db="EMBL/GenBank/DDBJ databases">
        <title>Genomic Encyclopedia of Type Strains, Phase IV (KMG-IV): sequencing the most valuable type-strain genomes for metagenomic binning, comparative biology and taxonomic classification.</title>
        <authorList>
            <person name="Goeker M."/>
        </authorList>
    </citation>
    <scope>NUCLEOTIDE SEQUENCE [LARGE SCALE GENOMIC DNA]</scope>
    <source>
        <strain evidence="9 10">DSM 26427</strain>
    </source>
</reference>
<dbReference type="CDD" id="cd01011">
    <property type="entry name" value="nicotinamidase"/>
    <property type="match status" value="1"/>
</dbReference>
<evidence type="ECO:0000259" key="8">
    <source>
        <dbReference type="Pfam" id="PF00857"/>
    </source>
</evidence>
<comment type="similarity">
    <text evidence="1">Belongs to the isochorismatase family.</text>
</comment>
<dbReference type="InterPro" id="IPR000868">
    <property type="entry name" value="Isochorismatase-like_dom"/>
</dbReference>
<dbReference type="Pfam" id="PF00857">
    <property type="entry name" value="Isochorismatase"/>
    <property type="match status" value="1"/>
</dbReference>
<dbReference type="SUPFAM" id="SSF52499">
    <property type="entry name" value="Isochorismatase-like hydrolases"/>
    <property type="match status" value="1"/>
</dbReference>
<evidence type="ECO:0000256" key="1">
    <source>
        <dbReference type="ARBA" id="ARBA00006336"/>
    </source>
</evidence>
<gene>
    <name evidence="9" type="ORF">J2Z75_000890</name>
</gene>
<evidence type="ECO:0000256" key="4">
    <source>
        <dbReference type="ARBA" id="ARBA00022801"/>
    </source>
</evidence>
<dbReference type="RefSeq" id="WP_209848181.1">
    <property type="nucleotide sequence ID" value="NZ_JAGGJV010000001.1"/>
</dbReference>
<evidence type="ECO:0000256" key="2">
    <source>
        <dbReference type="ARBA" id="ARBA00022642"/>
    </source>
</evidence>
<comment type="pathway">
    <text evidence="5">Cofactor biosynthesis; nicotinate biosynthesis; nicotinate from nicotinamide: step 1/1.</text>
</comment>
<keyword evidence="4 9" id="KW-0378">Hydrolase</keyword>
<keyword evidence="3" id="KW-0479">Metal-binding</keyword>
<sequence length="209" mass="22236">MKCLLLVDIQNGFCSGGNLAVPNGQDIVPIANRLISEGEYDLVVASQDWHPADHGSFASQHPGSRPFEMGTLGGEPQMLWPDHCVQGTSDADFHPDLDTARVGYVQRKGQRRDVDSYSAFRDNDHSALTGLSDYLAEKRVDVLDVCGLATDYCVKASALDAKAMLPGTDIRFVADASRGIDAAGVEAAIAEMAAAGIRIITSADAIGSR</sequence>
<keyword evidence="2" id="KW-0662">Pyridine nucleotide biosynthesis</keyword>
<name>A0ABS4EHJ0_9HYPH</name>
<dbReference type="NCBIfam" id="NF008623">
    <property type="entry name" value="PRK11609.1"/>
    <property type="match status" value="1"/>
</dbReference>
<evidence type="ECO:0000256" key="5">
    <source>
        <dbReference type="ARBA" id="ARBA00037900"/>
    </source>
</evidence>
<dbReference type="EMBL" id="JAGGJV010000001">
    <property type="protein sequence ID" value="MBP1857410.1"/>
    <property type="molecule type" value="Genomic_DNA"/>
</dbReference>
<evidence type="ECO:0000313" key="10">
    <source>
        <dbReference type="Proteomes" id="UP000823786"/>
    </source>
</evidence>
<accession>A0ABS4EHJ0</accession>
<dbReference type="Gene3D" id="3.40.50.850">
    <property type="entry name" value="Isochorismatase-like"/>
    <property type="match status" value="1"/>
</dbReference>
<dbReference type="EC" id="3.5.1.19" evidence="6"/>
<evidence type="ECO:0000256" key="3">
    <source>
        <dbReference type="ARBA" id="ARBA00022723"/>
    </source>
</evidence>
<dbReference type="InterPro" id="IPR036380">
    <property type="entry name" value="Isochorismatase-like_sf"/>
</dbReference>
<comment type="caution">
    <text evidence="9">The sequence shown here is derived from an EMBL/GenBank/DDBJ whole genome shotgun (WGS) entry which is preliminary data.</text>
</comment>
<evidence type="ECO:0000256" key="6">
    <source>
        <dbReference type="ARBA" id="ARBA00039017"/>
    </source>
</evidence>
<dbReference type="PANTHER" id="PTHR11080:SF2">
    <property type="entry name" value="LD05707P"/>
    <property type="match status" value="1"/>
</dbReference>
<evidence type="ECO:0000313" key="9">
    <source>
        <dbReference type="EMBL" id="MBP1857410.1"/>
    </source>
</evidence>
<dbReference type="PANTHER" id="PTHR11080">
    <property type="entry name" value="PYRAZINAMIDASE/NICOTINAMIDASE"/>
    <property type="match status" value="1"/>
</dbReference>
<keyword evidence="10" id="KW-1185">Reference proteome</keyword>
<protein>
    <recommendedName>
        <fullName evidence="6">nicotinamidase</fullName>
        <ecNumber evidence="6">3.5.1.19</ecNumber>
    </recommendedName>
    <alternativeName>
        <fullName evidence="7">Nicotinamide deamidase</fullName>
    </alternativeName>
</protein>
<dbReference type="Proteomes" id="UP000823786">
    <property type="component" value="Unassembled WGS sequence"/>
</dbReference>
<proteinExistence type="inferred from homology"/>
<feature type="domain" description="Isochorismatase-like" evidence="8">
    <location>
        <begin position="3"/>
        <end position="204"/>
    </location>
</feature>
<evidence type="ECO:0000256" key="7">
    <source>
        <dbReference type="ARBA" id="ARBA00043224"/>
    </source>
</evidence>
<dbReference type="GO" id="GO:0008936">
    <property type="term" value="F:nicotinamidase activity"/>
    <property type="evidence" value="ECO:0007669"/>
    <property type="project" value="UniProtKB-EC"/>
</dbReference>